<feature type="compositionally biased region" description="Pro residues" evidence="1">
    <location>
        <begin position="221"/>
        <end position="254"/>
    </location>
</feature>
<protein>
    <submittedName>
        <fullName evidence="2">Uncharacterized protein</fullName>
    </submittedName>
</protein>
<dbReference type="RefSeq" id="WP_309853867.1">
    <property type="nucleotide sequence ID" value="NZ_JAVDQJ010000004.1"/>
</dbReference>
<organism evidence="2 3">
    <name type="scientific">Deinococcus soli</name>
    <name type="common">ex Cha et al. 2016</name>
    <dbReference type="NCBI Taxonomy" id="1309411"/>
    <lineage>
        <taxon>Bacteria</taxon>
        <taxon>Thermotogati</taxon>
        <taxon>Deinococcota</taxon>
        <taxon>Deinococci</taxon>
        <taxon>Deinococcales</taxon>
        <taxon>Deinococcaceae</taxon>
        <taxon>Deinococcus</taxon>
    </lineage>
</organism>
<dbReference type="AlphaFoldDB" id="A0AAE3XD08"/>
<evidence type="ECO:0000313" key="2">
    <source>
        <dbReference type="EMBL" id="MDR6218966.1"/>
    </source>
</evidence>
<accession>A0AAE3XD08</accession>
<gene>
    <name evidence="2" type="ORF">J2Y00_002563</name>
</gene>
<feature type="compositionally biased region" description="Basic residues" evidence="1">
    <location>
        <begin position="268"/>
        <end position="277"/>
    </location>
</feature>
<name>A0AAE3XD08_9DEIO</name>
<evidence type="ECO:0000256" key="1">
    <source>
        <dbReference type="SAM" id="MobiDB-lite"/>
    </source>
</evidence>
<comment type="caution">
    <text evidence="2">The sequence shown here is derived from an EMBL/GenBank/DDBJ whole genome shotgun (WGS) entry which is preliminary data.</text>
</comment>
<feature type="compositionally biased region" description="Basic and acidic residues" evidence="1">
    <location>
        <begin position="300"/>
        <end position="310"/>
    </location>
</feature>
<evidence type="ECO:0000313" key="3">
    <source>
        <dbReference type="Proteomes" id="UP001185331"/>
    </source>
</evidence>
<dbReference type="Proteomes" id="UP001185331">
    <property type="component" value="Unassembled WGS sequence"/>
</dbReference>
<reference evidence="2" key="1">
    <citation type="submission" date="2023-07" db="EMBL/GenBank/DDBJ databases">
        <title>Sorghum-associated microbial communities from plants grown in Nebraska, USA.</title>
        <authorList>
            <person name="Schachtman D."/>
        </authorList>
    </citation>
    <scope>NUCLEOTIDE SEQUENCE</scope>
    <source>
        <strain evidence="2">BE330</strain>
    </source>
</reference>
<proteinExistence type="predicted"/>
<dbReference type="EMBL" id="JAVDQK010000005">
    <property type="protein sequence ID" value="MDR6218966.1"/>
    <property type="molecule type" value="Genomic_DNA"/>
</dbReference>
<sequence>MTLATLSGPYLVKHQELHGLMSSLDLHADVHQDASIWYTPDADIHVLLLGDAPGRVDAGRIIEVNSEYLDTFERASAIVKAIEARFRLTVDACAELQPYLMITRTPERTRKLVAAIEGLLLSSADFRAQVAREGFPGVDELKLRDFDRLYRYHCLLDDYAQGAAEEIVVAPIPRSAASVPNAHPYPAVAPQASGGAYPNVTPISAPILDDTGIPLTATSPAAPPPPRPAEPPTPTPAPPAPEPARQPTPPPAPDAPAGESADPTPRAREHRRIHPRLKTTAQLLGLNAEVDPALGQDPAAPERRRGRLDELFPDIPDDDAPGRPGTLFD</sequence>
<feature type="region of interest" description="Disordered" evidence="1">
    <location>
        <begin position="201"/>
        <end position="329"/>
    </location>
</feature>